<dbReference type="EMBL" id="FXUG01000052">
    <property type="protein sequence ID" value="SMP80391.1"/>
    <property type="molecule type" value="Genomic_DNA"/>
</dbReference>
<proteinExistence type="predicted"/>
<dbReference type="RefSeq" id="WP_283435687.1">
    <property type="nucleotide sequence ID" value="NZ_FXUG01000052.1"/>
</dbReference>
<comment type="caution">
    <text evidence="1">The sequence shown here is derived from an EMBL/GenBank/DDBJ whole genome shotgun (WGS) entry which is preliminary data.</text>
</comment>
<sequence>MRTKLLSLICVLLVAALYIIVLQSSESVIAGPPEPEAAFLKAKKLQLELSNDERVFITDPKLVEVGDNVFVAGNDVQFPKKIRYFSLRHIVEIVGYPAVSEPTE</sequence>
<evidence type="ECO:0000313" key="2">
    <source>
        <dbReference type="Proteomes" id="UP001158067"/>
    </source>
</evidence>
<protein>
    <submittedName>
        <fullName evidence="1">Uncharacterized protein</fullName>
    </submittedName>
</protein>
<reference evidence="1 2" key="1">
    <citation type="submission" date="2017-05" db="EMBL/GenBank/DDBJ databases">
        <authorList>
            <person name="Varghese N."/>
            <person name="Submissions S."/>
        </authorList>
    </citation>
    <scope>NUCLEOTIDE SEQUENCE [LARGE SCALE GENOMIC DNA]</scope>
    <source>
        <strain evidence="1 2">DSM 25457</strain>
    </source>
</reference>
<evidence type="ECO:0000313" key="1">
    <source>
        <dbReference type="EMBL" id="SMP80391.1"/>
    </source>
</evidence>
<name>A0ABY1QUD5_9BACT</name>
<gene>
    <name evidence="1" type="ORF">SAMN06265222_1521</name>
</gene>
<accession>A0ABY1QUD5</accession>
<dbReference type="Proteomes" id="UP001158067">
    <property type="component" value="Unassembled WGS sequence"/>
</dbReference>
<keyword evidence="2" id="KW-1185">Reference proteome</keyword>
<organism evidence="1 2">
    <name type="scientific">Neorhodopirellula lusitana</name>
    <dbReference type="NCBI Taxonomy" id="445327"/>
    <lineage>
        <taxon>Bacteria</taxon>
        <taxon>Pseudomonadati</taxon>
        <taxon>Planctomycetota</taxon>
        <taxon>Planctomycetia</taxon>
        <taxon>Pirellulales</taxon>
        <taxon>Pirellulaceae</taxon>
        <taxon>Neorhodopirellula</taxon>
    </lineage>
</organism>